<dbReference type="PANTHER" id="PTHR11615">
    <property type="entry name" value="NITRATE, FORMATE, IRON DEHYDROGENASE"/>
    <property type="match status" value="1"/>
</dbReference>
<accession>A0A395VAU9</accession>
<dbReference type="InterPro" id="IPR004108">
    <property type="entry name" value="Fe_hydrogenase_lsu_C"/>
</dbReference>
<proteinExistence type="predicted"/>
<protein>
    <submittedName>
        <fullName evidence="2">Hydrogenase</fullName>
    </submittedName>
</protein>
<reference evidence="2 3" key="1">
    <citation type="submission" date="2018-08" db="EMBL/GenBank/DDBJ databases">
        <title>A genome reference for cultivated species of the human gut microbiota.</title>
        <authorList>
            <person name="Zou Y."/>
            <person name="Xue W."/>
            <person name="Luo G."/>
        </authorList>
    </citation>
    <scope>NUCLEOTIDE SEQUENCE [LARGE SCALE GENOMIC DNA]</scope>
    <source>
        <strain evidence="2 3">AF22-12AC</strain>
    </source>
</reference>
<gene>
    <name evidence="2" type="ORF">DWX93_03755</name>
</gene>
<sequence>MESIRRLHEEILKREYKAEKQRKEEMRYDQMDCLLLAGEEKTERTIPVCETVFPEKFADLNAVREVLLTPEKQVYALIAPAFMGQFGEGVSPGAIRAALKRAGFSGMVEVAVFADILTLKEALEFDRHVNRDTDFLLTSCCCPVWVSMIRNIYGELVPYMPGAVSPMIAAGRAVKKMHPDAVTVFIGPCLAKKKEAKEPDICDAIDVVLTFQETAMLFEAMGIAPQQMEEDASEHSSGAGRIYARTGGVSEAVVRTVEQLHPGRKIAVRPMQADGGKACKQMIEAIQEGKTEANFFEGMGCVGGCVGGPRALLPREEGSAYVDHYGKEALYQTPLENPYVIELLEKLGFSTVEDFLEKSDLLTRHF</sequence>
<evidence type="ECO:0000259" key="1">
    <source>
        <dbReference type="Pfam" id="PF02906"/>
    </source>
</evidence>
<dbReference type="Proteomes" id="UP000266172">
    <property type="component" value="Unassembled WGS sequence"/>
</dbReference>
<evidence type="ECO:0000313" key="3">
    <source>
        <dbReference type="Proteomes" id="UP000266172"/>
    </source>
</evidence>
<feature type="domain" description="Iron hydrogenase large subunit C-terminal" evidence="1">
    <location>
        <begin position="72"/>
        <end position="309"/>
    </location>
</feature>
<dbReference type="InterPro" id="IPR009016">
    <property type="entry name" value="Fe_hydrogenase"/>
</dbReference>
<dbReference type="Pfam" id="PF02906">
    <property type="entry name" value="Fe_hyd_lg_C"/>
    <property type="match status" value="1"/>
</dbReference>
<comment type="caution">
    <text evidence="2">The sequence shown here is derived from an EMBL/GenBank/DDBJ whole genome shotgun (WGS) entry which is preliminary data.</text>
</comment>
<dbReference type="InterPro" id="IPR050340">
    <property type="entry name" value="Cytosolic_Fe-S_CAF"/>
</dbReference>
<dbReference type="EMBL" id="QRVL01000001">
    <property type="protein sequence ID" value="RGS42447.1"/>
    <property type="molecule type" value="Genomic_DNA"/>
</dbReference>
<dbReference type="Gene3D" id="3.40.950.10">
    <property type="entry name" value="Fe-only Hydrogenase (Larger Subunit), Chain L, domain 3"/>
    <property type="match status" value="1"/>
</dbReference>
<evidence type="ECO:0000313" key="2">
    <source>
        <dbReference type="EMBL" id="RGS42447.1"/>
    </source>
</evidence>
<name>A0A395VAU9_9FIRM</name>
<organism evidence="2 3">
    <name type="scientific">Roseburia hominis</name>
    <dbReference type="NCBI Taxonomy" id="301301"/>
    <lineage>
        <taxon>Bacteria</taxon>
        <taxon>Bacillati</taxon>
        <taxon>Bacillota</taxon>
        <taxon>Clostridia</taxon>
        <taxon>Lachnospirales</taxon>
        <taxon>Lachnospiraceae</taxon>
        <taxon>Roseburia</taxon>
    </lineage>
</organism>
<dbReference type="AlphaFoldDB" id="A0A395VAU9"/>
<dbReference type="SUPFAM" id="SSF53920">
    <property type="entry name" value="Fe-only hydrogenase"/>
    <property type="match status" value="1"/>
</dbReference>